<evidence type="ECO:0008006" key="8">
    <source>
        <dbReference type="Google" id="ProtNLM"/>
    </source>
</evidence>
<feature type="transmembrane region" description="Helical" evidence="5">
    <location>
        <begin position="12"/>
        <end position="32"/>
    </location>
</feature>
<name>A0A9X2FFE0_9BACT</name>
<organism evidence="6 7">
    <name type="scientific">Aeoliella straminimaris</name>
    <dbReference type="NCBI Taxonomy" id="2954799"/>
    <lineage>
        <taxon>Bacteria</taxon>
        <taxon>Pseudomonadati</taxon>
        <taxon>Planctomycetota</taxon>
        <taxon>Planctomycetia</taxon>
        <taxon>Pirellulales</taxon>
        <taxon>Lacipirellulaceae</taxon>
        <taxon>Aeoliella</taxon>
    </lineage>
</organism>
<dbReference type="Proteomes" id="UP001155241">
    <property type="component" value="Unassembled WGS sequence"/>
</dbReference>
<evidence type="ECO:0000256" key="1">
    <source>
        <dbReference type="ARBA" id="ARBA00004141"/>
    </source>
</evidence>
<evidence type="ECO:0000313" key="6">
    <source>
        <dbReference type="EMBL" id="MCO6047739.1"/>
    </source>
</evidence>
<dbReference type="InterPro" id="IPR035952">
    <property type="entry name" value="Rhomboid-like_sf"/>
</dbReference>
<dbReference type="GO" id="GO:0016020">
    <property type="term" value="C:membrane"/>
    <property type="evidence" value="ECO:0007669"/>
    <property type="project" value="UniProtKB-SubCell"/>
</dbReference>
<evidence type="ECO:0000256" key="5">
    <source>
        <dbReference type="SAM" id="Phobius"/>
    </source>
</evidence>
<keyword evidence="3 5" id="KW-1133">Transmembrane helix</keyword>
<sequence length="276" mass="31140">MKLLDGLERRLSPYAIPNITLLLILGQVLVYVADMASLAQDNGGTSLVSRMMLLGQLVYSGEVWRVFTFVFVPPNDGANGLLFNLIAWLFFYFIGSVLEGSWGVFRYNMYLLVGYLATVAAAFLQPAIPATNAFFLSSVFLAFARLYPDYVIRLFYILPIKAKWLAYFQWALLGGVLVTAPAMRWMILATIANYLLFFWKDHLRAFKDSQRRARFQAKAAPSSSKRLVHVCGVCGRSSAEEPKTSFRYCSQCVGQQCYCPDHIRDHEHVVEAAAKK</sequence>
<keyword evidence="7" id="KW-1185">Reference proteome</keyword>
<evidence type="ECO:0000313" key="7">
    <source>
        <dbReference type="Proteomes" id="UP001155241"/>
    </source>
</evidence>
<dbReference type="AlphaFoldDB" id="A0A9X2FFE0"/>
<reference evidence="6" key="1">
    <citation type="submission" date="2022-06" db="EMBL/GenBank/DDBJ databases">
        <title>Aeoliella straminimaris, a novel planctomycete from sediments.</title>
        <authorList>
            <person name="Vitorino I.R."/>
            <person name="Lage O.M."/>
        </authorList>
    </citation>
    <scope>NUCLEOTIDE SEQUENCE</scope>
    <source>
        <strain evidence="6">ICT_H6.2</strain>
    </source>
</reference>
<evidence type="ECO:0000256" key="2">
    <source>
        <dbReference type="ARBA" id="ARBA00022692"/>
    </source>
</evidence>
<feature type="transmembrane region" description="Helical" evidence="5">
    <location>
        <begin position="53"/>
        <end position="72"/>
    </location>
</feature>
<proteinExistence type="predicted"/>
<keyword evidence="4 5" id="KW-0472">Membrane</keyword>
<gene>
    <name evidence="6" type="ORF">NG895_27865</name>
</gene>
<accession>A0A9X2FFE0</accession>
<dbReference type="RefSeq" id="WP_252855848.1">
    <property type="nucleotide sequence ID" value="NZ_JAMXLR010000092.1"/>
</dbReference>
<evidence type="ECO:0000256" key="4">
    <source>
        <dbReference type="ARBA" id="ARBA00023136"/>
    </source>
</evidence>
<evidence type="ECO:0000256" key="3">
    <source>
        <dbReference type="ARBA" id="ARBA00022989"/>
    </source>
</evidence>
<comment type="caution">
    <text evidence="6">The sequence shown here is derived from an EMBL/GenBank/DDBJ whole genome shotgun (WGS) entry which is preliminary data.</text>
</comment>
<dbReference type="EMBL" id="JAMXLR010000092">
    <property type="protein sequence ID" value="MCO6047739.1"/>
    <property type="molecule type" value="Genomic_DNA"/>
</dbReference>
<comment type="subcellular location">
    <subcellularLocation>
        <location evidence="1">Membrane</location>
        <topology evidence="1">Multi-pass membrane protein</topology>
    </subcellularLocation>
</comment>
<keyword evidence="2 5" id="KW-0812">Transmembrane</keyword>
<feature type="transmembrane region" description="Helical" evidence="5">
    <location>
        <begin position="78"/>
        <end position="98"/>
    </location>
</feature>
<protein>
    <recommendedName>
        <fullName evidence="8">Peptidase S54 rhomboid domain-containing protein</fullName>
    </recommendedName>
</protein>
<dbReference type="Gene3D" id="1.20.1540.10">
    <property type="entry name" value="Rhomboid-like"/>
    <property type="match status" value="1"/>
</dbReference>
<dbReference type="SUPFAM" id="SSF144091">
    <property type="entry name" value="Rhomboid-like"/>
    <property type="match status" value="1"/>
</dbReference>
<feature type="transmembrane region" description="Helical" evidence="5">
    <location>
        <begin position="170"/>
        <end position="199"/>
    </location>
</feature>